<evidence type="ECO:0000256" key="2">
    <source>
        <dbReference type="ARBA" id="ARBA00022692"/>
    </source>
</evidence>
<keyword evidence="9" id="KW-1185">Reference proteome</keyword>
<dbReference type="GO" id="GO:0016020">
    <property type="term" value="C:membrane"/>
    <property type="evidence" value="ECO:0007669"/>
    <property type="project" value="UniProtKB-SubCell"/>
</dbReference>
<gene>
    <name evidence="8" type="ORF">JKF63_03794</name>
</gene>
<evidence type="ECO:0000256" key="3">
    <source>
        <dbReference type="ARBA" id="ARBA00022989"/>
    </source>
</evidence>
<sequence length="292" mass="33466">MASLYAQVASLDMGALPPAQKYGIEAAFLAIIFLGFGVYNHVVIPAIAAVVQGRIPVRAKPLEKLSVKDKMYICFANAVTALFVYHTYRFVRNTEVSRMSLNFLDGQAVVRSLLWLPVHLPVLFILYDFFYTLFHWALHWPPIYPLIHKHHHRQVSPFRGNSDAINDNPIEYISGEYLHLLVLYLLTRMTPVGQVHAITTILFIFLGGTLASLNHTRIDLRIPYIFNVRAHDFHHRQPRVNFGQYIMFWDWVFGTFQAPAAEEKGLPSEKLAHKRTKRGCDESLEQVGSKHK</sequence>
<accession>A0A836IKU1</accession>
<evidence type="ECO:0000313" key="9">
    <source>
        <dbReference type="Proteomes" id="UP000674318"/>
    </source>
</evidence>
<comment type="subcellular location">
    <subcellularLocation>
        <location evidence="1">Membrane</location>
    </subcellularLocation>
</comment>
<dbReference type="OrthoDB" id="408954at2759"/>
<dbReference type="PANTHER" id="PTHR11863">
    <property type="entry name" value="STEROL DESATURASE"/>
    <property type="match status" value="1"/>
</dbReference>
<dbReference type="GO" id="GO:0008610">
    <property type="term" value="P:lipid biosynthetic process"/>
    <property type="evidence" value="ECO:0007669"/>
    <property type="project" value="InterPro"/>
</dbReference>
<evidence type="ECO:0000259" key="7">
    <source>
        <dbReference type="Pfam" id="PF04116"/>
    </source>
</evidence>
<evidence type="ECO:0000256" key="6">
    <source>
        <dbReference type="SAM" id="Phobius"/>
    </source>
</evidence>
<dbReference type="GO" id="GO:0016491">
    <property type="term" value="F:oxidoreductase activity"/>
    <property type="evidence" value="ECO:0007669"/>
    <property type="project" value="InterPro"/>
</dbReference>
<evidence type="ECO:0000256" key="5">
    <source>
        <dbReference type="SAM" id="MobiDB-lite"/>
    </source>
</evidence>
<feature type="region of interest" description="Disordered" evidence="5">
    <location>
        <begin position="267"/>
        <end position="292"/>
    </location>
</feature>
<reference evidence="8 9" key="1">
    <citation type="submission" date="2021-02" db="EMBL/GenBank/DDBJ databases">
        <title>Porcisia hertigi Genome sequencing and assembly.</title>
        <authorList>
            <person name="Almutairi H."/>
            <person name="Gatherer D."/>
        </authorList>
    </citation>
    <scope>NUCLEOTIDE SEQUENCE [LARGE SCALE GENOMIC DNA]</scope>
    <source>
        <strain evidence="8 9">C119</strain>
    </source>
</reference>
<dbReference type="InterPro" id="IPR050307">
    <property type="entry name" value="Sterol_Desaturase_Related"/>
</dbReference>
<evidence type="ECO:0000313" key="8">
    <source>
        <dbReference type="EMBL" id="KAG5497530.1"/>
    </source>
</evidence>
<name>A0A836IKU1_9TRYP</name>
<organism evidence="8 9">
    <name type="scientific">Porcisia hertigi</name>
    <dbReference type="NCBI Taxonomy" id="2761500"/>
    <lineage>
        <taxon>Eukaryota</taxon>
        <taxon>Discoba</taxon>
        <taxon>Euglenozoa</taxon>
        <taxon>Kinetoplastea</taxon>
        <taxon>Metakinetoplastina</taxon>
        <taxon>Trypanosomatida</taxon>
        <taxon>Trypanosomatidae</taxon>
        <taxon>Leishmaniinae</taxon>
        <taxon>Porcisia</taxon>
    </lineage>
</organism>
<dbReference type="Proteomes" id="UP000674318">
    <property type="component" value="Unassembled WGS sequence"/>
</dbReference>
<dbReference type="GO" id="GO:0005506">
    <property type="term" value="F:iron ion binding"/>
    <property type="evidence" value="ECO:0007669"/>
    <property type="project" value="InterPro"/>
</dbReference>
<evidence type="ECO:0000256" key="1">
    <source>
        <dbReference type="ARBA" id="ARBA00004370"/>
    </source>
</evidence>
<dbReference type="AlphaFoldDB" id="A0A836IKU1"/>
<feature type="domain" description="Fatty acid hydroxylase" evidence="7">
    <location>
        <begin position="122"/>
        <end position="255"/>
    </location>
</feature>
<dbReference type="RefSeq" id="XP_067754998.1">
    <property type="nucleotide sequence ID" value="XM_067899792.1"/>
</dbReference>
<keyword evidence="3 6" id="KW-1133">Transmembrane helix</keyword>
<keyword evidence="2 6" id="KW-0812">Transmembrane</keyword>
<dbReference type="GeneID" id="94289869"/>
<feature type="transmembrane region" description="Helical" evidence="6">
    <location>
        <begin position="195"/>
        <end position="213"/>
    </location>
</feature>
<keyword evidence="4 6" id="KW-0472">Membrane</keyword>
<dbReference type="InterPro" id="IPR006694">
    <property type="entry name" value="Fatty_acid_hydroxylase"/>
</dbReference>
<evidence type="ECO:0000256" key="4">
    <source>
        <dbReference type="ARBA" id="ARBA00023136"/>
    </source>
</evidence>
<feature type="transmembrane region" description="Helical" evidence="6">
    <location>
        <begin position="71"/>
        <end position="88"/>
    </location>
</feature>
<comment type="caution">
    <text evidence="8">The sequence shown here is derived from an EMBL/GenBank/DDBJ whole genome shotgun (WGS) entry which is preliminary data.</text>
</comment>
<proteinExistence type="predicted"/>
<feature type="transmembrane region" description="Helical" evidence="6">
    <location>
        <begin position="108"/>
        <end position="130"/>
    </location>
</feature>
<dbReference type="KEGG" id="phet:94289869"/>
<dbReference type="Pfam" id="PF04116">
    <property type="entry name" value="FA_hydroxylase"/>
    <property type="match status" value="1"/>
</dbReference>
<feature type="transmembrane region" description="Helical" evidence="6">
    <location>
        <begin position="26"/>
        <end position="51"/>
    </location>
</feature>
<protein>
    <recommendedName>
        <fullName evidence="7">Fatty acid hydroxylase domain-containing protein</fullName>
    </recommendedName>
</protein>
<dbReference type="EMBL" id="JAFJZO010000031">
    <property type="protein sequence ID" value="KAG5497530.1"/>
    <property type="molecule type" value="Genomic_DNA"/>
</dbReference>